<reference evidence="8" key="3">
    <citation type="submission" date="2015-06" db="UniProtKB">
        <authorList>
            <consortium name="EnsemblMetazoa"/>
        </authorList>
    </citation>
    <scope>IDENTIFICATION</scope>
</reference>
<dbReference type="PANTHER" id="PTHR12107:SF0">
    <property type="entry name" value="STARGAZIN (MAMMALIAN CALCIUM CHANNEL) HOMOLOG"/>
    <property type="match status" value="1"/>
</dbReference>
<dbReference type="STRING" id="6412.T1FYA8"/>
<dbReference type="Gene3D" id="1.20.140.150">
    <property type="match status" value="1"/>
</dbReference>
<evidence type="ECO:0000256" key="3">
    <source>
        <dbReference type="ARBA" id="ARBA00022989"/>
    </source>
</evidence>
<protein>
    <submittedName>
        <fullName evidence="7 8">Uncharacterized protein</fullName>
    </submittedName>
</protein>
<keyword evidence="3 5" id="KW-1133">Transmembrane helix</keyword>
<dbReference type="GO" id="GO:0051968">
    <property type="term" value="P:positive regulation of synaptic transmission, glutamatergic"/>
    <property type="evidence" value="ECO:0000318"/>
    <property type="project" value="GO_Central"/>
</dbReference>
<gene>
    <name evidence="8" type="primary">20213806</name>
    <name evidence="7" type="ORF">HELRODRAFT_65623</name>
</gene>
<sequence length="117" mass="12720">MNVCLVSLRKFMLFPVVGLLVLLAGECCCVMSQCDAQKSTLTLVSGILYVVGGLFVLIGIVIFIGAVTEEAGNSNKPRVTSEDQSRLLYHYGPSFILTILSFITSEFTGVLSVYLYI</sequence>
<organism evidence="8 9">
    <name type="scientific">Helobdella robusta</name>
    <name type="common">Californian leech</name>
    <dbReference type="NCBI Taxonomy" id="6412"/>
    <lineage>
        <taxon>Eukaryota</taxon>
        <taxon>Metazoa</taxon>
        <taxon>Spiralia</taxon>
        <taxon>Lophotrochozoa</taxon>
        <taxon>Annelida</taxon>
        <taxon>Clitellata</taxon>
        <taxon>Hirudinea</taxon>
        <taxon>Rhynchobdellida</taxon>
        <taxon>Glossiphoniidae</taxon>
        <taxon>Helobdella</taxon>
    </lineage>
</organism>
<dbReference type="CTD" id="20213806"/>
<dbReference type="PRINTS" id="PR01077">
    <property type="entry name" value="CLAUDIN"/>
</dbReference>
<keyword evidence="4 5" id="KW-0472">Membrane</keyword>
<dbReference type="HOGENOM" id="CLU_2090756_0_0_1"/>
<keyword evidence="6" id="KW-0732">Signal</keyword>
<feature type="transmembrane region" description="Helical" evidence="5">
    <location>
        <begin position="88"/>
        <end position="116"/>
    </location>
</feature>
<evidence type="ECO:0000313" key="7">
    <source>
        <dbReference type="EMBL" id="ESO02716.1"/>
    </source>
</evidence>
<reference evidence="9" key="1">
    <citation type="submission" date="2012-12" db="EMBL/GenBank/DDBJ databases">
        <authorList>
            <person name="Hellsten U."/>
            <person name="Grimwood J."/>
            <person name="Chapman J.A."/>
            <person name="Shapiro H."/>
            <person name="Aerts A."/>
            <person name="Otillar R.P."/>
            <person name="Terry A.Y."/>
            <person name="Boore J.L."/>
            <person name="Simakov O."/>
            <person name="Marletaz F."/>
            <person name="Cho S.-J."/>
            <person name="Edsinger-Gonzales E."/>
            <person name="Havlak P."/>
            <person name="Kuo D.-H."/>
            <person name="Larsson T."/>
            <person name="Lv J."/>
            <person name="Arendt D."/>
            <person name="Savage R."/>
            <person name="Osoegawa K."/>
            <person name="de Jong P."/>
            <person name="Lindberg D.R."/>
            <person name="Seaver E.C."/>
            <person name="Weisblat D.A."/>
            <person name="Putnam N.H."/>
            <person name="Grigoriev I.V."/>
            <person name="Rokhsar D.S."/>
        </authorList>
    </citation>
    <scope>NUCLEOTIDE SEQUENCE</scope>
</reference>
<accession>T1FYA8</accession>
<name>T1FYA8_HELRO</name>
<dbReference type="PANTHER" id="PTHR12107">
    <property type="entry name" value="VOLTAGE-DEPENDENT CALCIUM CHANNEL GAMMA SUBUNIT"/>
    <property type="match status" value="1"/>
</dbReference>
<dbReference type="eggNOG" id="ENOG502QPQH">
    <property type="taxonomic scope" value="Eukaryota"/>
</dbReference>
<dbReference type="GO" id="GO:0016247">
    <property type="term" value="F:channel regulator activity"/>
    <property type="evidence" value="ECO:0000318"/>
    <property type="project" value="GO_Central"/>
</dbReference>
<dbReference type="InterPro" id="IPR004031">
    <property type="entry name" value="PMP22/EMP/MP20/Claudin"/>
</dbReference>
<evidence type="ECO:0000256" key="2">
    <source>
        <dbReference type="ARBA" id="ARBA00022692"/>
    </source>
</evidence>
<evidence type="ECO:0000313" key="9">
    <source>
        <dbReference type="Proteomes" id="UP000015101"/>
    </source>
</evidence>
<proteinExistence type="predicted"/>
<dbReference type="RefSeq" id="XP_009020124.1">
    <property type="nucleotide sequence ID" value="XM_009021876.1"/>
</dbReference>
<keyword evidence="9" id="KW-1185">Reference proteome</keyword>
<dbReference type="AlphaFoldDB" id="T1FYA8"/>
<dbReference type="Proteomes" id="UP000015101">
    <property type="component" value="Unassembled WGS sequence"/>
</dbReference>
<dbReference type="KEGG" id="hro:HELRODRAFT_65623"/>
<dbReference type="InParanoid" id="T1FYA8"/>
<dbReference type="GO" id="GO:0019226">
    <property type="term" value="P:transmission of nerve impulse"/>
    <property type="evidence" value="ECO:0000318"/>
    <property type="project" value="GO_Central"/>
</dbReference>
<feature type="transmembrane region" description="Helical" evidence="5">
    <location>
        <begin position="46"/>
        <end position="67"/>
    </location>
</feature>
<comment type="subcellular location">
    <subcellularLocation>
        <location evidence="1">Membrane</location>
        <topology evidence="1">Multi-pass membrane protein</topology>
    </subcellularLocation>
</comment>
<evidence type="ECO:0000256" key="6">
    <source>
        <dbReference type="SAM" id="SignalP"/>
    </source>
</evidence>
<dbReference type="GO" id="GO:0032281">
    <property type="term" value="C:AMPA glutamate receptor complex"/>
    <property type="evidence" value="ECO:0000318"/>
    <property type="project" value="GO_Central"/>
</dbReference>
<dbReference type="EMBL" id="KB096742">
    <property type="protein sequence ID" value="ESO02716.1"/>
    <property type="molecule type" value="Genomic_DNA"/>
</dbReference>
<dbReference type="EnsemblMetazoa" id="HelroT65623">
    <property type="protein sequence ID" value="HelroP65623"/>
    <property type="gene ID" value="HelroG65623"/>
</dbReference>
<keyword evidence="2 5" id="KW-0812">Transmembrane</keyword>
<feature type="chain" id="PRO_5010981092" evidence="6">
    <location>
        <begin position="30"/>
        <end position="117"/>
    </location>
</feature>
<evidence type="ECO:0000256" key="5">
    <source>
        <dbReference type="SAM" id="Phobius"/>
    </source>
</evidence>
<dbReference type="OrthoDB" id="9990458at2759"/>
<dbReference type="EMBL" id="AMQM01000992">
    <property type="status" value="NOT_ANNOTATED_CDS"/>
    <property type="molecule type" value="Genomic_DNA"/>
</dbReference>
<dbReference type="GO" id="GO:0005245">
    <property type="term" value="F:voltage-gated calcium channel activity"/>
    <property type="evidence" value="ECO:0000318"/>
    <property type="project" value="GO_Central"/>
</dbReference>
<dbReference type="GeneID" id="20213806"/>
<feature type="signal peptide" evidence="6">
    <location>
        <begin position="1"/>
        <end position="29"/>
    </location>
</feature>
<dbReference type="Pfam" id="PF00822">
    <property type="entry name" value="PMP22_Claudin"/>
    <property type="match status" value="1"/>
</dbReference>
<evidence type="ECO:0000313" key="8">
    <source>
        <dbReference type="EnsemblMetazoa" id="HelroP65623"/>
    </source>
</evidence>
<dbReference type="GO" id="GO:0098839">
    <property type="term" value="C:postsynaptic density membrane"/>
    <property type="evidence" value="ECO:0000318"/>
    <property type="project" value="GO_Central"/>
</dbReference>
<dbReference type="InterPro" id="IPR051072">
    <property type="entry name" value="CACNG_subunit"/>
</dbReference>
<reference evidence="7 9" key="2">
    <citation type="journal article" date="2013" name="Nature">
        <title>Insights into bilaterian evolution from three spiralian genomes.</title>
        <authorList>
            <person name="Simakov O."/>
            <person name="Marletaz F."/>
            <person name="Cho S.J."/>
            <person name="Edsinger-Gonzales E."/>
            <person name="Havlak P."/>
            <person name="Hellsten U."/>
            <person name="Kuo D.H."/>
            <person name="Larsson T."/>
            <person name="Lv J."/>
            <person name="Arendt D."/>
            <person name="Savage R."/>
            <person name="Osoegawa K."/>
            <person name="de Jong P."/>
            <person name="Grimwood J."/>
            <person name="Chapman J.A."/>
            <person name="Shapiro H."/>
            <person name="Aerts A."/>
            <person name="Otillar R.P."/>
            <person name="Terry A.Y."/>
            <person name="Boore J.L."/>
            <person name="Grigoriev I.V."/>
            <person name="Lindberg D.R."/>
            <person name="Seaver E.C."/>
            <person name="Weisblat D.A."/>
            <person name="Putnam N.H."/>
            <person name="Rokhsar D.S."/>
        </authorList>
    </citation>
    <scope>NUCLEOTIDE SEQUENCE</scope>
</reference>
<dbReference type="GO" id="GO:0098970">
    <property type="term" value="P:postsynaptic neurotransmitter receptor diffusion trapping"/>
    <property type="evidence" value="ECO:0000318"/>
    <property type="project" value="GO_Central"/>
</dbReference>
<evidence type="ECO:0000256" key="1">
    <source>
        <dbReference type="ARBA" id="ARBA00004141"/>
    </source>
</evidence>
<evidence type="ECO:0000256" key="4">
    <source>
        <dbReference type="ARBA" id="ARBA00023136"/>
    </source>
</evidence>